<sequence length="190" mass="20200">MGSTLAWSLLAIAVITVPTAKCGFYCPEAGWLEWGGSCYIFGIPSEDRSRYSNGSGYQNAASVCKGIGGHLLVLDSLEEAEFAVGRITASADAFLWCTTSGDGQQATCGGADERYYNSATDNSGFWDWASGFPRSSTSPQCVVLRTKQPPTLITSFCGISYTYACEKTATFDGITTEEPTTTAEPQVTAV</sequence>
<dbReference type="CDD" id="cd00037">
    <property type="entry name" value="CLECT"/>
    <property type="match status" value="1"/>
</dbReference>
<dbReference type="OrthoDB" id="8935730at2759"/>
<organism evidence="3 4">
    <name type="scientific">Acanthaster planci</name>
    <name type="common">Crown-of-thorns starfish</name>
    <dbReference type="NCBI Taxonomy" id="133434"/>
    <lineage>
        <taxon>Eukaryota</taxon>
        <taxon>Metazoa</taxon>
        <taxon>Echinodermata</taxon>
        <taxon>Eleutherozoa</taxon>
        <taxon>Asterozoa</taxon>
        <taxon>Asteroidea</taxon>
        <taxon>Valvatacea</taxon>
        <taxon>Valvatida</taxon>
        <taxon>Acanthasteridae</taxon>
        <taxon>Acanthaster</taxon>
    </lineage>
</organism>
<dbReference type="Proteomes" id="UP000694845">
    <property type="component" value="Unplaced"/>
</dbReference>
<dbReference type="Pfam" id="PF00059">
    <property type="entry name" value="Lectin_C"/>
    <property type="match status" value="1"/>
</dbReference>
<feature type="chain" id="PRO_5034128944" evidence="1">
    <location>
        <begin position="23"/>
        <end position="190"/>
    </location>
</feature>
<name>A0A8B7YW72_ACAPL</name>
<dbReference type="Gene3D" id="3.10.100.10">
    <property type="entry name" value="Mannose-Binding Protein A, subunit A"/>
    <property type="match status" value="1"/>
</dbReference>
<dbReference type="RefSeq" id="XP_022096942.1">
    <property type="nucleotide sequence ID" value="XM_022241250.1"/>
</dbReference>
<evidence type="ECO:0000313" key="4">
    <source>
        <dbReference type="RefSeq" id="XP_022096942.1"/>
    </source>
</evidence>
<reference evidence="4" key="1">
    <citation type="submission" date="2025-08" db="UniProtKB">
        <authorList>
            <consortium name="RefSeq"/>
        </authorList>
    </citation>
    <scope>IDENTIFICATION</scope>
</reference>
<dbReference type="SUPFAM" id="SSF56436">
    <property type="entry name" value="C-type lectin-like"/>
    <property type="match status" value="1"/>
</dbReference>
<dbReference type="KEGG" id="aplc:110982664"/>
<feature type="domain" description="C-type lectin" evidence="2">
    <location>
        <begin position="34"/>
        <end position="166"/>
    </location>
</feature>
<dbReference type="PROSITE" id="PS50041">
    <property type="entry name" value="C_TYPE_LECTIN_2"/>
    <property type="match status" value="1"/>
</dbReference>
<dbReference type="InterPro" id="IPR001304">
    <property type="entry name" value="C-type_lectin-like"/>
</dbReference>
<dbReference type="GeneID" id="110982664"/>
<proteinExistence type="predicted"/>
<evidence type="ECO:0000259" key="2">
    <source>
        <dbReference type="PROSITE" id="PS50041"/>
    </source>
</evidence>
<dbReference type="InterPro" id="IPR016186">
    <property type="entry name" value="C-type_lectin-like/link_sf"/>
</dbReference>
<accession>A0A8B7YW72</accession>
<gene>
    <name evidence="4" type="primary">LOC110982664</name>
</gene>
<keyword evidence="3" id="KW-1185">Reference proteome</keyword>
<evidence type="ECO:0000256" key="1">
    <source>
        <dbReference type="SAM" id="SignalP"/>
    </source>
</evidence>
<feature type="signal peptide" evidence="1">
    <location>
        <begin position="1"/>
        <end position="22"/>
    </location>
</feature>
<dbReference type="AlphaFoldDB" id="A0A8B7YW72"/>
<keyword evidence="1" id="KW-0732">Signal</keyword>
<protein>
    <submittedName>
        <fullName evidence="4">Uncharacterized protein LOC110982664</fullName>
    </submittedName>
</protein>
<dbReference type="InterPro" id="IPR016187">
    <property type="entry name" value="CTDL_fold"/>
</dbReference>
<dbReference type="SMART" id="SM00034">
    <property type="entry name" value="CLECT"/>
    <property type="match status" value="1"/>
</dbReference>
<evidence type="ECO:0000313" key="3">
    <source>
        <dbReference type="Proteomes" id="UP000694845"/>
    </source>
</evidence>